<dbReference type="GeneID" id="39579167"/>
<dbReference type="InterPro" id="IPR045179">
    <property type="entry name" value="YgfZ/GcvT"/>
</dbReference>
<sequence length="449" mass="48209">MRSSARTTTTALARHLNAVFPTSSFPACTRCRAPKPHTPRLFSLTASSRSPSNFVSPPPPPSSGYAALPSRRLISIAGPDAPKFLQGVITASITGPEAEPRKSGFYTAFLTAQGRILFDVFIYPDTLGIFHANNPSDPSAEPGTAFLIEVDAAQASSLTRHIRRYKLRARLNARLLDDAEATVWHAWNDPAGGAALPPLDALAASAPADSALALDTRAPGMGVRFVHRGVEAPPLLDLDESTEAAYTVRRYLFGVPEGQHELVREQALPQESNVDVMGGVDYRKGCYVGQELTIRTKHRGVVRKRVLPCVLYGSEDPVPPTELAYRSEGAGAASVRAEDVPGEAKIESVDKRARNPGKWLRGVGNIGLALCRLETMTDVAGPLPTSSYKSTDEFKIEWEAGEDEAGEKTDGGSVMVKAFVPNWLRAALDAQAAQAQGKSQSQPQTEATE</sequence>
<organism evidence="7 8">
    <name type="scientific">Sodiomyces alkalinus (strain CBS 110278 / VKM F-3762 / F11)</name>
    <name type="common">Alkaliphilic filamentous fungus</name>
    <dbReference type="NCBI Taxonomy" id="1314773"/>
    <lineage>
        <taxon>Eukaryota</taxon>
        <taxon>Fungi</taxon>
        <taxon>Dikarya</taxon>
        <taxon>Ascomycota</taxon>
        <taxon>Pezizomycotina</taxon>
        <taxon>Sordariomycetes</taxon>
        <taxon>Hypocreomycetidae</taxon>
        <taxon>Glomerellales</taxon>
        <taxon>Plectosphaerellaceae</taxon>
        <taxon>Sodiomyces</taxon>
    </lineage>
</organism>
<dbReference type="EMBL" id="ML119060">
    <property type="protein sequence ID" value="ROT36044.1"/>
    <property type="molecule type" value="Genomic_DNA"/>
</dbReference>
<evidence type="ECO:0000313" key="7">
    <source>
        <dbReference type="EMBL" id="ROT36044.1"/>
    </source>
</evidence>
<dbReference type="RefSeq" id="XP_028463850.1">
    <property type="nucleotide sequence ID" value="XM_028610689.1"/>
</dbReference>
<dbReference type="STRING" id="1314773.A0A3N2PNN4"/>
<feature type="region of interest" description="Disordered" evidence="6">
    <location>
        <begin position="430"/>
        <end position="449"/>
    </location>
</feature>
<keyword evidence="3" id="KW-0496">Mitochondrion</keyword>
<dbReference type="GO" id="GO:0005759">
    <property type="term" value="C:mitochondrial matrix"/>
    <property type="evidence" value="ECO:0007669"/>
    <property type="project" value="UniProtKB-SubCell"/>
</dbReference>
<comment type="subcellular location">
    <subcellularLocation>
        <location evidence="1">Mitochondrion matrix</location>
    </subcellularLocation>
</comment>
<name>A0A3N2PNN4_SODAK</name>
<dbReference type="SUPFAM" id="SSF103025">
    <property type="entry name" value="Folate-binding domain"/>
    <property type="match status" value="1"/>
</dbReference>
<keyword evidence="7" id="KW-0489">Methyltransferase</keyword>
<evidence type="ECO:0000256" key="5">
    <source>
        <dbReference type="ARBA" id="ARBA00093637"/>
    </source>
</evidence>
<dbReference type="NCBIfam" id="TIGR03317">
    <property type="entry name" value="ygfZ_signature"/>
    <property type="match status" value="1"/>
</dbReference>
<dbReference type="Proteomes" id="UP000272025">
    <property type="component" value="Unassembled WGS sequence"/>
</dbReference>
<keyword evidence="7" id="KW-0808">Transferase</keyword>
<gene>
    <name evidence="7" type="ORF">SODALDRAFT_328426</name>
</gene>
<keyword evidence="8" id="KW-1185">Reference proteome</keyword>
<dbReference type="OrthoDB" id="191995at2759"/>
<dbReference type="GO" id="GO:0032259">
    <property type="term" value="P:methylation"/>
    <property type="evidence" value="ECO:0007669"/>
    <property type="project" value="UniProtKB-KW"/>
</dbReference>
<evidence type="ECO:0000256" key="6">
    <source>
        <dbReference type="SAM" id="MobiDB-lite"/>
    </source>
</evidence>
<dbReference type="GO" id="GO:0016226">
    <property type="term" value="P:iron-sulfur cluster assembly"/>
    <property type="evidence" value="ECO:0007669"/>
    <property type="project" value="TreeGrafter"/>
</dbReference>
<protein>
    <recommendedName>
        <fullName evidence="5">Iron-sulfur cluster assembly factor IBA57 homolog, mitochondrial</fullName>
    </recommendedName>
</protein>
<dbReference type="PANTHER" id="PTHR22602:SF0">
    <property type="entry name" value="TRANSFERASE CAF17, MITOCHONDRIAL-RELATED"/>
    <property type="match status" value="1"/>
</dbReference>
<evidence type="ECO:0000256" key="2">
    <source>
        <dbReference type="ARBA" id="ARBA00022946"/>
    </source>
</evidence>
<dbReference type="InterPro" id="IPR017703">
    <property type="entry name" value="YgfZ/GCV_T_CS"/>
</dbReference>
<dbReference type="AlphaFoldDB" id="A0A3N2PNN4"/>
<keyword evidence="2" id="KW-0809">Transit peptide</keyword>
<dbReference type="InterPro" id="IPR027266">
    <property type="entry name" value="TrmE/GcvT-like"/>
</dbReference>
<proteinExistence type="inferred from homology"/>
<reference evidence="7 8" key="1">
    <citation type="journal article" date="2018" name="Mol. Ecol.">
        <title>The obligate alkalophilic soda-lake fungus Sodiomyces alkalinus has shifted to a protein diet.</title>
        <authorList>
            <person name="Grum-Grzhimaylo A.A."/>
            <person name="Falkoski D.L."/>
            <person name="van den Heuvel J."/>
            <person name="Valero-Jimenez C.A."/>
            <person name="Min B."/>
            <person name="Choi I.G."/>
            <person name="Lipzen A."/>
            <person name="Daum C.G."/>
            <person name="Aanen D.K."/>
            <person name="Tsang A."/>
            <person name="Henrissat B."/>
            <person name="Bilanenko E.N."/>
            <person name="de Vries R.P."/>
            <person name="van Kan J.A.L."/>
            <person name="Grigoriev I.V."/>
            <person name="Debets A.J.M."/>
        </authorList>
    </citation>
    <scope>NUCLEOTIDE SEQUENCE [LARGE SCALE GENOMIC DNA]</scope>
    <source>
        <strain evidence="7 8">F11</strain>
    </source>
</reference>
<evidence type="ECO:0000256" key="4">
    <source>
        <dbReference type="ARBA" id="ARBA00093447"/>
    </source>
</evidence>
<evidence type="ECO:0000256" key="1">
    <source>
        <dbReference type="ARBA" id="ARBA00004305"/>
    </source>
</evidence>
<accession>A0A3N2PNN4</accession>
<evidence type="ECO:0000313" key="8">
    <source>
        <dbReference type="Proteomes" id="UP000272025"/>
    </source>
</evidence>
<comment type="similarity">
    <text evidence="4">Belongs to the GcvT family. CAF17/IBA57 subfamily.</text>
</comment>
<dbReference type="Gene3D" id="3.30.1360.120">
    <property type="entry name" value="Probable tRNA modification gtpase trme, domain 1"/>
    <property type="match status" value="1"/>
</dbReference>
<dbReference type="PANTHER" id="PTHR22602">
    <property type="entry name" value="TRANSFERASE CAF17, MITOCHONDRIAL-RELATED"/>
    <property type="match status" value="1"/>
</dbReference>
<evidence type="ECO:0000256" key="3">
    <source>
        <dbReference type="ARBA" id="ARBA00023128"/>
    </source>
</evidence>
<dbReference type="GO" id="GO:0008168">
    <property type="term" value="F:methyltransferase activity"/>
    <property type="evidence" value="ECO:0007669"/>
    <property type="project" value="UniProtKB-KW"/>
</dbReference>